<dbReference type="SUPFAM" id="SSF53649">
    <property type="entry name" value="Alkaline phosphatase-like"/>
    <property type="match status" value="1"/>
</dbReference>
<evidence type="ECO:0000313" key="2">
    <source>
        <dbReference type="Proteomes" id="UP000186309"/>
    </source>
</evidence>
<evidence type="ECO:0000313" key="1">
    <source>
        <dbReference type="EMBL" id="APW61914.1"/>
    </source>
</evidence>
<gene>
    <name evidence="1" type="ORF">BSF38_03446</name>
</gene>
<dbReference type="RefSeq" id="WP_083713018.1">
    <property type="nucleotide sequence ID" value="NZ_CP019082.1"/>
</dbReference>
<dbReference type="STRING" id="1387353.BSF38_03446"/>
<dbReference type="EMBL" id="CP019082">
    <property type="protein sequence ID" value="APW61914.1"/>
    <property type="molecule type" value="Genomic_DNA"/>
</dbReference>
<evidence type="ECO:0008006" key="3">
    <source>
        <dbReference type="Google" id="ProtNLM"/>
    </source>
</evidence>
<dbReference type="InterPro" id="IPR002591">
    <property type="entry name" value="Phosphodiest/P_Trfase"/>
</dbReference>
<keyword evidence="2" id="KW-1185">Reference proteome</keyword>
<dbReference type="KEGG" id="pbor:BSF38_03446"/>
<protein>
    <recommendedName>
        <fullName evidence="3">AP protein</fullName>
    </recommendedName>
</protein>
<reference evidence="2" key="1">
    <citation type="submission" date="2016-12" db="EMBL/GenBank/DDBJ databases">
        <title>Comparative genomics of four Isosphaeraceae planctomycetes: a common pool of plasmids and glycoside hydrolase genes.</title>
        <authorList>
            <person name="Ivanova A."/>
        </authorList>
    </citation>
    <scope>NUCLEOTIDE SEQUENCE [LARGE SCALE GENOMIC DNA]</scope>
    <source>
        <strain evidence="2">PX4</strain>
    </source>
</reference>
<dbReference type="Gene3D" id="3.40.720.10">
    <property type="entry name" value="Alkaline Phosphatase, subunit A"/>
    <property type="match status" value="1"/>
</dbReference>
<organism evidence="1 2">
    <name type="scientific">Paludisphaera borealis</name>
    <dbReference type="NCBI Taxonomy" id="1387353"/>
    <lineage>
        <taxon>Bacteria</taxon>
        <taxon>Pseudomonadati</taxon>
        <taxon>Planctomycetota</taxon>
        <taxon>Planctomycetia</taxon>
        <taxon>Isosphaerales</taxon>
        <taxon>Isosphaeraceae</taxon>
        <taxon>Paludisphaera</taxon>
    </lineage>
</organism>
<accession>A0A1U7CSJ1</accession>
<name>A0A1U7CSJ1_9BACT</name>
<proteinExistence type="predicted"/>
<dbReference type="AlphaFoldDB" id="A0A1U7CSJ1"/>
<dbReference type="Pfam" id="PF01663">
    <property type="entry name" value="Phosphodiest"/>
    <property type="match status" value="1"/>
</dbReference>
<dbReference type="Proteomes" id="UP000186309">
    <property type="component" value="Chromosome"/>
</dbReference>
<sequence length="377" mass="41571">MHMLRWMIAAVAIAGPAARAWSDEPEAARAKAPTKTKNVILVISDGLRWQEVFGGAELSLISKKDGGVSDVDGLNRTFGQATPAERREALLPFITNVVAKQGRLFGDVGSESKVTNGMNFSYPGYNEVFAGYGDPRIDSNDDFPNPNVTVFEWLNNKDAFRDKVAAFGSWNRFTAILNRERSKLKIVACWEPPTGPNLTPQEKLLGDVIANTHRLWSDCAYDSFTFFAAHEHLKRERPRVMFVGFGETDEFAHAGQYDHYLRSANKFDQYVKTLWETVQSLPEYRDQTTIILTADHGRGDAPVDWKSHGAKVKGAERIWIGVLGPDTPPSDGKPLPKADQNQIAATIAALVGEDYNAFQPKAGPVIPTVIAPVAVAE</sequence>
<dbReference type="InterPro" id="IPR017850">
    <property type="entry name" value="Alkaline_phosphatase_core_sf"/>
</dbReference>